<dbReference type="InterPro" id="IPR002781">
    <property type="entry name" value="TM_pro_TauE-like"/>
</dbReference>
<evidence type="ECO:0000256" key="6">
    <source>
        <dbReference type="ARBA" id="ARBA00022989"/>
    </source>
</evidence>
<dbReference type="GO" id="GO:0005886">
    <property type="term" value="C:plasma membrane"/>
    <property type="evidence" value="ECO:0007669"/>
    <property type="project" value="UniProtKB-SubCell"/>
</dbReference>
<keyword evidence="7 8" id="KW-0472">Membrane</keyword>
<dbReference type="InterPro" id="IPR052017">
    <property type="entry name" value="TSUP"/>
</dbReference>
<keyword evidence="6 8" id="KW-1133">Transmembrane helix</keyword>
<dbReference type="Proteomes" id="UP000285278">
    <property type="component" value="Unassembled WGS sequence"/>
</dbReference>
<evidence type="ECO:0000313" key="10">
    <source>
        <dbReference type="Proteomes" id="UP000285278"/>
    </source>
</evidence>
<reference evidence="9 10" key="1">
    <citation type="submission" date="2018-09" db="EMBL/GenBank/DDBJ databases">
        <title>Optimization and identification of Corynebacterium falsenii FN1-14 from fish paste.</title>
        <authorList>
            <person name="Daroonpunt R."/>
            <person name="Tanasupawat S."/>
        </authorList>
    </citation>
    <scope>NUCLEOTIDE SEQUENCE [LARGE SCALE GENOMIC DNA]</scope>
    <source>
        <strain evidence="9 10">FN1-14</strain>
    </source>
</reference>
<evidence type="ECO:0000256" key="7">
    <source>
        <dbReference type="ARBA" id="ARBA00023136"/>
    </source>
</evidence>
<evidence type="ECO:0000256" key="3">
    <source>
        <dbReference type="ARBA" id="ARBA00022448"/>
    </source>
</evidence>
<comment type="caution">
    <text evidence="9">The sequence shown here is derived from an EMBL/GenBank/DDBJ whole genome shotgun (WGS) entry which is preliminary data.</text>
</comment>
<dbReference type="AlphaFoldDB" id="A0A418Q7S7"/>
<dbReference type="PANTHER" id="PTHR30269:SF37">
    <property type="entry name" value="MEMBRANE TRANSPORTER PROTEIN"/>
    <property type="match status" value="1"/>
</dbReference>
<keyword evidence="3" id="KW-0813">Transport</keyword>
<protein>
    <recommendedName>
        <fullName evidence="8">Probable membrane transporter protein</fullName>
    </recommendedName>
</protein>
<evidence type="ECO:0000256" key="2">
    <source>
        <dbReference type="ARBA" id="ARBA00009142"/>
    </source>
</evidence>
<evidence type="ECO:0000313" key="9">
    <source>
        <dbReference type="EMBL" id="RIX35215.1"/>
    </source>
</evidence>
<keyword evidence="10" id="KW-1185">Reference proteome</keyword>
<feature type="transmembrane region" description="Helical" evidence="8">
    <location>
        <begin position="196"/>
        <end position="215"/>
    </location>
</feature>
<evidence type="ECO:0000256" key="1">
    <source>
        <dbReference type="ARBA" id="ARBA00004651"/>
    </source>
</evidence>
<comment type="subcellular location">
    <subcellularLocation>
        <location evidence="1 8">Cell membrane</location>
        <topology evidence="1 8">Multi-pass membrane protein</topology>
    </subcellularLocation>
</comment>
<evidence type="ECO:0000256" key="5">
    <source>
        <dbReference type="ARBA" id="ARBA00022692"/>
    </source>
</evidence>
<feature type="transmembrane region" description="Helical" evidence="8">
    <location>
        <begin position="70"/>
        <end position="88"/>
    </location>
</feature>
<keyword evidence="5 8" id="KW-0812">Transmembrane</keyword>
<name>A0A418Q7S7_9CORY</name>
<evidence type="ECO:0000256" key="4">
    <source>
        <dbReference type="ARBA" id="ARBA00022475"/>
    </source>
</evidence>
<feature type="transmembrane region" description="Helical" evidence="8">
    <location>
        <begin position="227"/>
        <end position="248"/>
    </location>
</feature>
<dbReference type="RefSeq" id="WP_119664593.1">
    <property type="nucleotide sequence ID" value="NZ_JAQPSN010000003.1"/>
</dbReference>
<dbReference type="OrthoDB" id="3872971at2"/>
<gene>
    <name evidence="9" type="ORF">D3M95_04950</name>
</gene>
<keyword evidence="4 8" id="KW-1003">Cell membrane</keyword>
<accession>A0A418Q7S7</accession>
<evidence type="ECO:0000256" key="8">
    <source>
        <dbReference type="RuleBase" id="RU363041"/>
    </source>
</evidence>
<organism evidence="9 10">
    <name type="scientific">Corynebacterium falsenii</name>
    <dbReference type="NCBI Taxonomy" id="108486"/>
    <lineage>
        <taxon>Bacteria</taxon>
        <taxon>Bacillati</taxon>
        <taxon>Actinomycetota</taxon>
        <taxon>Actinomycetes</taxon>
        <taxon>Mycobacteriales</taxon>
        <taxon>Corynebacteriaceae</taxon>
        <taxon>Corynebacterium</taxon>
    </lineage>
</organism>
<sequence>MSLIVLVAVVVFIGAAMQRISGMGLGLLSAPVLSIAIDPVVGVLVVNILASANAFMSTLSVRSMVNWRKFALIGSVMIVGVIPGAMLISVVSAAVLQVIVGGVLLSALSLVTLGKRYVPQARGAAPAVAAGVAGGFMNTIAGVAGPAITVYAQAARWEQRSFAATLQPLFVVSGLLSFGVKLGAGTGDFSGIPVEIWPISLVSMALGIVLASRFAERVPRLWAHRMAIAMASLGGASVLVRGLLTMVAG</sequence>
<feature type="transmembrane region" description="Helical" evidence="8">
    <location>
        <begin position="28"/>
        <end position="50"/>
    </location>
</feature>
<comment type="similarity">
    <text evidence="2 8">Belongs to the 4-toluene sulfonate uptake permease (TSUP) (TC 2.A.102) family.</text>
</comment>
<proteinExistence type="inferred from homology"/>
<dbReference type="PANTHER" id="PTHR30269">
    <property type="entry name" value="TRANSMEMBRANE PROTEIN YFCA"/>
    <property type="match status" value="1"/>
</dbReference>
<dbReference type="Pfam" id="PF01925">
    <property type="entry name" value="TauE"/>
    <property type="match status" value="1"/>
</dbReference>
<dbReference type="EMBL" id="QXJK01000004">
    <property type="protein sequence ID" value="RIX35215.1"/>
    <property type="molecule type" value="Genomic_DNA"/>
</dbReference>
<dbReference type="STRING" id="1451189.CFAL_04105"/>
<feature type="transmembrane region" description="Helical" evidence="8">
    <location>
        <begin position="162"/>
        <end position="184"/>
    </location>
</feature>
<feature type="transmembrane region" description="Helical" evidence="8">
    <location>
        <begin position="94"/>
        <end position="113"/>
    </location>
</feature>